<dbReference type="SUPFAM" id="SSF102645">
    <property type="entry name" value="CoaB-like"/>
    <property type="match status" value="1"/>
</dbReference>
<dbReference type="GO" id="GO:0071513">
    <property type="term" value="C:phosphopantothenoylcysteine decarboxylase complex"/>
    <property type="evidence" value="ECO:0007669"/>
    <property type="project" value="TreeGrafter"/>
</dbReference>
<dbReference type="STRING" id="225848.Sps_03302"/>
<feature type="domain" description="DNA/pantothenate metabolism flavoprotein C-terminal" evidence="6">
    <location>
        <begin position="195"/>
        <end position="402"/>
    </location>
</feature>
<dbReference type="GO" id="GO:0015941">
    <property type="term" value="P:pantothenate catabolic process"/>
    <property type="evidence" value="ECO:0007669"/>
    <property type="project" value="InterPro"/>
</dbReference>
<evidence type="ECO:0000256" key="4">
    <source>
        <dbReference type="RuleBase" id="RU364078"/>
    </source>
</evidence>
<dbReference type="InterPro" id="IPR003382">
    <property type="entry name" value="Flavoprotein"/>
</dbReference>
<comment type="function">
    <text evidence="3">Catalyzes two sequential steps in the biosynthesis of coenzyme A. In the first step cysteine is conjugated to 4'-phosphopantothenate to form 4-phosphopantothenoylcysteine. In the second step the latter compound is decarboxylated to form 4'-phosphopantotheine.</text>
</comment>
<comment type="catalytic activity">
    <reaction evidence="3 4">
        <text>(R)-4'-phosphopantothenate + L-cysteine + CTP = N-[(R)-4-phosphopantothenoyl]-L-cysteine + CMP + diphosphate + H(+)</text>
        <dbReference type="Rhea" id="RHEA:19397"/>
        <dbReference type="ChEBI" id="CHEBI:10986"/>
        <dbReference type="ChEBI" id="CHEBI:15378"/>
        <dbReference type="ChEBI" id="CHEBI:33019"/>
        <dbReference type="ChEBI" id="CHEBI:35235"/>
        <dbReference type="ChEBI" id="CHEBI:37563"/>
        <dbReference type="ChEBI" id="CHEBI:59458"/>
        <dbReference type="ChEBI" id="CHEBI:60377"/>
        <dbReference type="EC" id="6.3.2.5"/>
    </reaction>
</comment>
<keyword evidence="3" id="KW-0511">Multifunctional enzyme</keyword>
<feature type="active site" description="Proton donor" evidence="3">
    <location>
        <position position="168"/>
    </location>
</feature>
<gene>
    <name evidence="3" type="primary">coaBC</name>
    <name evidence="7" type="ORF">Sps_03302</name>
</gene>
<protein>
    <recommendedName>
        <fullName evidence="3">Coenzyme A biosynthesis bifunctional protein CoaBC</fullName>
    </recommendedName>
    <alternativeName>
        <fullName evidence="3">DNA/pantothenate metabolism flavoprotein</fullName>
    </alternativeName>
    <alternativeName>
        <fullName evidence="3">Phosphopantothenoylcysteine synthetase/decarboxylase</fullName>
        <shortName evidence="3">PPCS-PPCDC</shortName>
    </alternativeName>
    <domain>
        <recommendedName>
            <fullName evidence="3">Phosphopantothenoylcysteine decarboxylase</fullName>
            <shortName evidence="3">PPC decarboxylase</shortName>
            <shortName evidence="3">PPC-DC</shortName>
            <ecNumber evidence="3">4.1.1.36</ecNumber>
        </recommendedName>
        <alternativeName>
            <fullName evidence="3">CoaC</fullName>
        </alternativeName>
    </domain>
    <domain>
        <recommendedName>
            <fullName evidence="3">Phosphopantothenate--cysteine ligase</fullName>
            <ecNumber evidence="3">6.3.2.5</ecNumber>
        </recommendedName>
        <alternativeName>
            <fullName evidence="3">CoaB</fullName>
        </alternativeName>
        <alternativeName>
            <fullName evidence="3">Phosphopantothenoylcysteine synthetase</fullName>
            <shortName evidence="3">PPC synthetase</shortName>
            <shortName evidence="3">PPC-S</shortName>
        </alternativeName>
    </domain>
</protein>
<dbReference type="AlphaFoldDB" id="A0A1S6HSH8"/>
<dbReference type="UniPathway" id="UPA00241">
    <property type="reaction ID" value="UER00353"/>
</dbReference>
<name>A0A1S6HSH8_9GAMM</name>
<comment type="similarity">
    <text evidence="3 4">In the N-terminal section; belongs to the HFCD (homo-oligomeric flavin containing Cys decarboxylase) superfamily.</text>
</comment>
<feature type="binding site" evidence="3">
    <location>
        <begin position="314"/>
        <end position="317"/>
    </location>
    <ligand>
        <name>CTP</name>
        <dbReference type="ChEBI" id="CHEBI:37563"/>
    </ligand>
</feature>
<organism evidence="7 8">
    <name type="scientific">Shewanella psychrophila</name>
    <dbReference type="NCBI Taxonomy" id="225848"/>
    <lineage>
        <taxon>Bacteria</taxon>
        <taxon>Pseudomonadati</taxon>
        <taxon>Pseudomonadota</taxon>
        <taxon>Gammaproteobacteria</taxon>
        <taxon>Alteromonadales</taxon>
        <taxon>Shewanellaceae</taxon>
        <taxon>Shewanella</taxon>
    </lineage>
</organism>
<dbReference type="NCBIfam" id="TIGR00521">
    <property type="entry name" value="coaBC_dfp"/>
    <property type="match status" value="1"/>
</dbReference>
<dbReference type="EMBL" id="CP014782">
    <property type="protein sequence ID" value="AQS38438.1"/>
    <property type="molecule type" value="Genomic_DNA"/>
</dbReference>
<dbReference type="Pfam" id="PF02441">
    <property type="entry name" value="Flavoprotein"/>
    <property type="match status" value="1"/>
</dbReference>
<feature type="domain" description="Flavoprotein" evidence="5">
    <location>
        <begin position="16"/>
        <end position="185"/>
    </location>
</feature>
<keyword evidence="1 3" id="KW-0210">Decarboxylase</keyword>
<dbReference type="KEGG" id="spsw:Sps_03302"/>
<comment type="cofactor">
    <cofactor evidence="3">
        <name>FMN</name>
        <dbReference type="ChEBI" id="CHEBI:58210"/>
    </cofactor>
    <text evidence="3">Binds 1 FMN per subunit.</text>
</comment>
<feature type="binding site" evidence="3">
    <location>
        <position position="346"/>
    </location>
    <ligand>
        <name>CTP</name>
        <dbReference type="ChEBI" id="CHEBI:37563"/>
    </ligand>
</feature>
<dbReference type="GO" id="GO:0004632">
    <property type="term" value="F:phosphopantothenate--cysteine ligase activity"/>
    <property type="evidence" value="ECO:0007669"/>
    <property type="project" value="UniProtKB-UniRule"/>
</dbReference>
<dbReference type="InterPro" id="IPR036551">
    <property type="entry name" value="Flavin_trans-like"/>
</dbReference>
<comment type="cofactor">
    <cofactor evidence="3">
        <name>Mg(2+)</name>
        <dbReference type="ChEBI" id="CHEBI:18420"/>
    </cofactor>
</comment>
<feature type="binding site" evidence="3">
    <location>
        <position position="332"/>
    </location>
    <ligand>
        <name>CTP</name>
        <dbReference type="ChEBI" id="CHEBI:37563"/>
    </ligand>
</feature>
<dbReference type="InterPro" id="IPR007085">
    <property type="entry name" value="DNA/pantothenate-metab_flavo_C"/>
</dbReference>
<evidence type="ECO:0000259" key="6">
    <source>
        <dbReference type="Pfam" id="PF04127"/>
    </source>
</evidence>
<evidence type="ECO:0000256" key="2">
    <source>
        <dbReference type="ARBA" id="ARBA00023239"/>
    </source>
</evidence>
<keyword evidence="3" id="KW-0479">Metal-binding</keyword>
<evidence type="ECO:0000256" key="1">
    <source>
        <dbReference type="ARBA" id="ARBA00022793"/>
    </source>
</evidence>
<dbReference type="Gene3D" id="3.40.50.10300">
    <property type="entry name" value="CoaB-like"/>
    <property type="match status" value="1"/>
</dbReference>
<keyword evidence="8" id="KW-1185">Reference proteome</keyword>
<keyword evidence="3 4" id="KW-0285">Flavoprotein</keyword>
<dbReference type="InterPro" id="IPR035929">
    <property type="entry name" value="CoaB-like_sf"/>
</dbReference>
<dbReference type="Gene3D" id="3.40.50.1950">
    <property type="entry name" value="Flavin prenyltransferase-like"/>
    <property type="match status" value="1"/>
</dbReference>
<keyword evidence="3 4" id="KW-0436">Ligase</keyword>
<dbReference type="EC" id="6.3.2.5" evidence="3"/>
<dbReference type="EC" id="4.1.1.36" evidence="3"/>
<dbReference type="PANTHER" id="PTHR14359">
    <property type="entry name" value="HOMO-OLIGOMERIC FLAVIN CONTAINING CYS DECARBOXYLASE FAMILY"/>
    <property type="match status" value="1"/>
</dbReference>
<keyword evidence="3" id="KW-0460">Magnesium</keyword>
<dbReference type="SUPFAM" id="SSF52507">
    <property type="entry name" value="Homo-oligomeric flavin-containing Cys decarboxylases, HFCD"/>
    <property type="match status" value="1"/>
</dbReference>
<feature type="region of interest" description="Phosphopantothenate--cysteine ligase" evidence="3">
    <location>
        <begin position="200"/>
        <end position="413"/>
    </location>
</feature>
<keyword evidence="3 4" id="KW-0288">FMN</keyword>
<dbReference type="Pfam" id="PF04127">
    <property type="entry name" value="DFP"/>
    <property type="match status" value="1"/>
</dbReference>
<evidence type="ECO:0000313" key="7">
    <source>
        <dbReference type="EMBL" id="AQS38438.1"/>
    </source>
</evidence>
<dbReference type="GO" id="GO:0004633">
    <property type="term" value="F:phosphopantothenoylcysteine decarboxylase activity"/>
    <property type="evidence" value="ECO:0007669"/>
    <property type="project" value="UniProtKB-UniRule"/>
</dbReference>
<reference evidence="7 8" key="1">
    <citation type="submission" date="2016-03" db="EMBL/GenBank/DDBJ databases">
        <title>Complete genome sequence of Shewanella psychrophila WP2, a deep sea bacterium isolated from west Pacific sediment.</title>
        <authorList>
            <person name="Xu G."/>
            <person name="Jian H."/>
        </authorList>
    </citation>
    <scope>NUCLEOTIDE SEQUENCE [LARGE SCALE GENOMIC DNA]</scope>
    <source>
        <strain evidence="7 8">WP2</strain>
    </source>
</reference>
<evidence type="ECO:0000256" key="3">
    <source>
        <dbReference type="HAMAP-Rule" id="MF_02225"/>
    </source>
</evidence>
<evidence type="ECO:0000313" key="8">
    <source>
        <dbReference type="Proteomes" id="UP000189545"/>
    </source>
</evidence>
<dbReference type="GO" id="GO:0010181">
    <property type="term" value="F:FMN binding"/>
    <property type="evidence" value="ECO:0007669"/>
    <property type="project" value="UniProtKB-UniRule"/>
</dbReference>
<dbReference type="PANTHER" id="PTHR14359:SF6">
    <property type="entry name" value="PHOSPHOPANTOTHENOYLCYSTEINE DECARBOXYLASE"/>
    <property type="match status" value="1"/>
</dbReference>
<comment type="similarity">
    <text evidence="3 4">In the C-terminal section; belongs to the PPC synthetase family.</text>
</comment>
<dbReference type="InterPro" id="IPR005252">
    <property type="entry name" value="CoaBC"/>
</dbReference>
<feature type="binding site" evidence="3">
    <location>
        <position position="350"/>
    </location>
    <ligand>
        <name>CTP</name>
        <dbReference type="ChEBI" id="CHEBI:37563"/>
    </ligand>
</feature>
<feature type="binding site" evidence="3">
    <location>
        <begin position="282"/>
        <end position="284"/>
    </location>
    <ligand>
        <name>CTP</name>
        <dbReference type="ChEBI" id="CHEBI:37563"/>
    </ligand>
</feature>
<keyword evidence="2 3" id="KW-0456">Lyase</keyword>
<sequence length="413" mass="44250">MSKSMSQSNNPSQTNKNILLAIGGGIAAYKSADLVRRLKERGFDVRVVMSQSAKEFITPLTLQALSGYPVASDLLDTAAEAAMGHIELARWADLVIVAPATANLIARINAGMADELITTTCLATEAPVILCPAMNQQMYRNQATQDNLANLSKRGLKIWGPASGSQACGEVGPGRMLEPLDIAALAMQFFAPKLLAGHSILLTAGPTREAIDPVRYISNQSSGKMGFALAKAAADMGAEVTLVSGPVNLTTPVGVKRVDVISTQDMLEAVMRRVDSHDIFIGCAAVADYRVTEIANEKIKKSSTDMQLALVRNPDILATVASHNPRPFTLGFAAETQDVERYAKDKLVRKKLDMIAANDVSNPELGFNADNNALKVIWAKGQEDLPATDKQTLAIQLLGIVAERIAILKDDKK</sequence>
<dbReference type="GO" id="GO:0046872">
    <property type="term" value="F:metal ion binding"/>
    <property type="evidence" value="ECO:0007669"/>
    <property type="project" value="UniProtKB-KW"/>
</dbReference>
<feature type="binding site" evidence="3">
    <location>
        <position position="288"/>
    </location>
    <ligand>
        <name>CTP</name>
        <dbReference type="ChEBI" id="CHEBI:37563"/>
    </ligand>
</feature>
<dbReference type="GO" id="GO:0015937">
    <property type="term" value="P:coenzyme A biosynthetic process"/>
    <property type="evidence" value="ECO:0007669"/>
    <property type="project" value="UniProtKB-UniRule"/>
</dbReference>
<feature type="region of interest" description="Phosphopantothenoylcysteine decarboxylase" evidence="3">
    <location>
        <begin position="1"/>
        <end position="199"/>
    </location>
</feature>
<dbReference type="Proteomes" id="UP000189545">
    <property type="component" value="Chromosome"/>
</dbReference>
<comment type="function">
    <text evidence="4">Catalyzes two steps in the biosynthesis of coenzyme A. In the first step cysteine is conjugated to 4'-phosphopantothenate to form 4-phosphopantothenoylcysteine, in the latter compound is decarboxylated to form 4'-phosphopantotheine.</text>
</comment>
<comment type="pathway">
    <text evidence="3 4">Cofactor biosynthesis; coenzyme A biosynthesis; CoA from (R)-pantothenate: step 3/5.</text>
</comment>
<proteinExistence type="inferred from homology"/>
<dbReference type="HAMAP" id="MF_02225">
    <property type="entry name" value="CoaBC"/>
    <property type="match status" value="1"/>
</dbReference>
<comment type="pathway">
    <text evidence="3 4">Cofactor biosynthesis; coenzyme A biosynthesis; CoA from (R)-pantothenate: step 2/5.</text>
</comment>
<feature type="binding site" evidence="3">
    <location>
        <position position="298"/>
    </location>
    <ligand>
        <name>CTP</name>
        <dbReference type="ChEBI" id="CHEBI:37563"/>
    </ligand>
</feature>
<evidence type="ECO:0000259" key="5">
    <source>
        <dbReference type="Pfam" id="PF02441"/>
    </source>
</evidence>
<comment type="catalytic activity">
    <reaction evidence="3 4">
        <text>N-[(R)-4-phosphopantothenoyl]-L-cysteine + H(+) = (R)-4'-phosphopantetheine + CO2</text>
        <dbReference type="Rhea" id="RHEA:16793"/>
        <dbReference type="ChEBI" id="CHEBI:15378"/>
        <dbReference type="ChEBI" id="CHEBI:16526"/>
        <dbReference type="ChEBI" id="CHEBI:59458"/>
        <dbReference type="ChEBI" id="CHEBI:61723"/>
        <dbReference type="EC" id="4.1.1.36"/>
    </reaction>
</comment>
<accession>A0A1S6HSH8</accession>